<evidence type="ECO:0000256" key="4">
    <source>
        <dbReference type="ARBA" id="ARBA00022771"/>
    </source>
</evidence>
<proteinExistence type="predicted"/>
<evidence type="ECO:0000256" key="8">
    <source>
        <dbReference type="ARBA" id="ARBA00023242"/>
    </source>
</evidence>
<evidence type="ECO:0000256" key="3">
    <source>
        <dbReference type="ARBA" id="ARBA00022737"/>
    </source>
</evidence>
<feature type="domain" description="C2H2-type" evidence="11">
    <location>
        <begin position="853"/>
        <end position="880"/>
    </location>
</feature>
<feature type="domain" description="C2H2-type" evidence="11">
    <location>
        <begin position="1188"/>
        <end position="1215"/>
    </location>
</feature>
<reference evidence="15" key="1">
    <citation type="submission" date="2025-08" db="UniProtKB">
        <authorList>
            <consortium name="RefSeq"/>
        </authorList>
    </citation>
    <scope>IDENTIFICATION</scope>
    <source>
        <tissue evidence="15">Blood</tissue>
    </source>
</reference>
<keyword evidence="6" id="KW-0805">Transcription regulation</keyword>
<dbReference type="InterPro" id="IPR003309">
    <property type="entry name" value="SCAN_dom"/>
</dbReference>
<dbReference type="SMART" id="SM00355">
    <property type="entry name" value="ZnF_C2H2"/>
    <property type="match status" value="26"/>
</dbReference>
<feature type="domain" description="C2H2-type" evidence="11">
    <location>
        <begin position="1021"/>
        <end position="1047"/>
    </location>
</feature>
<dbReference type="CDD" id="cd07936">
    <property type="entry name" value="SCAN"/>
    <property type="match status" value="2"/>
</dbReference>
<feature type="region of interest" description="Disordered" evidence="10">
    <location>
        <begin position="526"/>
        <end position="559"/>
    </location>
</feature>
<keyword evidence="4 9" id="KW-0863">Zinc-finger</keyword>
<dbReference type="SMART" id="SM00349">
    <property type="entry name" value="KRAB"/>
    <property type="match status" value="1"/>
</dbReference>
<feature type="domain" description="C2H2-type" evidence="11">
    <location>
        <begin position="1272"/>
        <end position="1299"/>
    </location>
</feature>
<accession>A0ABM3YVV0</accession>
<organism evidence="14 15">
    <name type="scientific">Pantherophis guttatus</name>
    <name type="common">Corn snake</name>
    <name type="synonym">Elaphe guttata</name>
    <dbReference type="NCBI Taxonomy" id="94885"/>
    <lineage>
        <taxon>Eukaryota</taxon>
        <taxon>Metazoa</taxon>
        <taxon>Chordata</taxon>
        <taxon>Craniata</taxon>
        <taxon>Vertebrata</taxon>
        <taxon>Euteleostomi</taxon>
        <taxon>Lepidosauria</taxon>
        <taxon>Squamata</taxon>
        <taxon>Bifurcata</taxon>
        <taxon>Unidentata</taxon>
        <taxon>Episquamata</taxon>
        <taxon>Toxicofera</taxon>
        <taxon>Serpentes</taxon>
        <taxon>Colubroidea</taxon>
        <taxon>Colubridae</taxon>
        <taxon>Colubrinae</taxon>
        <taxon>Pantherophis</taxon>
    </lineage>
</organism>
<keyword evidence="8" id="KW-0539">Nucleus</keyword>
<dbReference type="Gene3D" id="3.30.160.60">
    <property type="entry name" value="Classic Zinc Finger"/>
    <property type="match status" value="27"/>
</dbReference>
<feature type="domain" description="KRAB" evidence="13">
    <location>
        <begin position="581"/>
        <end position="671"/>
    </location>
</feature>
<evidence type="ECO:0000256" key="2">
    <source>
        <dbReference type="ARBA" id="ARBA00022723"/>
    </source>
</evidence>
<dbReference type="PROSITE" id="PS00028">
    <property type="entry name" value="ZINC_FINGER_C2H2_1"/>
    <property type="match status" value="25"/>
</dbReference>
<dbReference type="SUPFAM" id="SSF109640">
    <property type="entry name" value="KRAB domain (Kruppel-associated box)"/>
    <property type="match status" value="1"/>
</dbReference>
<evidence type="ECO:0000259" key="11">
    <source>
        <dbReference type="PROSITE" id="PS50157"/>
    </source>
</evidence>
<dbReference type="RefSeq" id="XP_060540244.1">
    <property type="nucleotide sequence ID" value="XM_060684261.1"/>
</dbReference>
<dbReference type="SUPFAM" id="SSF47353">
    <property type="entry name" value="Retrovirus capsid dimerization domain-like"/>
    <property type="match status" value="2"/>
</dbReference>
<keyword evidence="5" id="KW-0862">Zinc</keyword>
<feature type="domain" description="C2H2-type" evidence="11">
    <location>
        <begin position="1132"/>
        <end position="1159"/>
    </location>
</feature>
<dbReference type="SMART" id="SM00431">
    <property type="entry name" value="SCAN"/>
    <property type="match status" value="2"/>
</dbReference>
<feature type="domain" description="C2H2-type" evidence="11">
    <location>
        <begin position="1328"/>
        <end position="1355"/>
    </location>
</feature>
<feature type="domain" description="C2H2-type" evidence="11">
    <location>
        <begin position="909"/>
        <end position="936"/>
    </location>
</feature>
<feature type="domain" description="SCAN box" evidence="12">
    <location>
        <begin position="222"/>
        <end position="297"/>
    </location>
</feature>
<dbReference type="PROSITE" id="PS50157">
    <property type="entry name" value="ZINC_FINGER_C2H2_2"/>
    <property type="match status" value="26"/>
</dbReference>
<keyword evidence="2" id="KW-0479">Metal-binding</keyword>
<feature type="domain" description="C2H2-type" evidence="11">
    <location>
        <begin position="1300"/>
        <end position="1327"/>
    </location>
</feature>
<feature type="domain" description="C2H2-type" evidence="11">
    <location>
        <begin position="1468"/>
        <end position="1495"/>
    </location>
</feature>
<dbReference type="Proteomes" id="UP001652622">
    <property type="component" value="Unplaced"/>
</dbReference>
<feature type="domain" description="C2H2-type" evidence="11">
    <location>
        <begin position="1412"/>
        <end position="1439"/>
    </location>
</feature>
<feature type="domain" description="C2H2-type" evidence="11">
    <location>
        <begin position="993"/>
        <end position="1020"/>
    </location>
</feature>
<feature type="domain" description="C2H2-type" evidence="11">
    <location>
        <begin position="1160"/>
        <end position="1187"/>
    </location>
</feature>
<feature type="compositionally biased region" description="Basic and acidic residues" evidence="10">
    <location>
        <begin position="368"/>
        <end position="379"/>
    </location>
</feature>
<protein>
    <submittedName>
        <fullName evidence="15">Zinc finger protein 43-like isoform X2</fullName>
    </submittedName>
</protein>
<feature type="domain" description="C2H2-type" evidence="11">
    <location>
        <begin position="1104"/>
        <end position="1131"/>
    </location>
</feature>
<evidence type="ECO:0000313" key="15">
    <source>
        <dbReference type="RefSeq" id="XP_060540244.1"/>
    </source>
</evidence>
<dbReference type="CDD" id="cd07765">
    <property type="entry name" value="KRAB_A-box"/>
    <property type="match status" value="1"/>
</dbReference>
<feature type="domain" description="C2H2-type" evidence="11">
    <location>
        <begin position="965"/>
        <end position="992"/>
    </location>
</feature>
<dbReference type="Gene3D" id="1.10.4020.10">
    <property type="entry name" value="DNA breaking-rejoining enzymes"/>
    <property type="match status" value="2"/>
</dbReference>
<dbReference type="Gene3D" id="6.10.140.140">
    <property type="match status" value="1"/>
</dbReference>
<keyword evidence="14" id="KW-1185">Reference proteome</keyword>
<dbReference type="PANTHER" id="PTHR23235">
    <property type="entry name" value="KRUEPPEL-LIKE TRANSCRIPTION FACTOR"/>
    <property type="match status" value="1"/>
</dbReference>
<gene>
    <name evidence="15" type="primary">LOC117658968</name>
</gene>
<evidence type="ECO:0000256" key="9">
    <source>
        <dbReference type="PROSITE-ProRule" id="PRU00042"/>
    </source>
</evidence>
<evidence type="ECO:0000259" key="12">
    <source>
        <dbReference type="PROSITE" id="PS50804"/>
    </source>
</evidence>
<dbReference type="GeneID" id="117658968"/>
<keyword evidence="7" id="KW-0804">Transcription</keyword>
<keyword evidence="3" id="KW-0677">Repeat</keyword>
<feature type="domain" description="C2H2-type" evidence="11">
    <location>
        <begin position="881"/>
        <end position="908"/>
    </location>
</feature>
<dbReference type="InterPro" id="IPR036236">
    <property type="entry name" value="Znf_C2H2_sf"/>
</dbReference>
<keyword evidence="1" id="KW-0597">Phosphoprotein</keyword>
<feature type="domain" description="SCAN box" evidence="12">
    <location>
        <begin position="426"/>
        <end position="499"/>
    </location>
</feature>
<feature type="domain" description="C2H2-type" evidence="11">
    <location>
        <begin position="1384"/>
        <end position="1411"/>
    </location>
</feature>
<evidence type="ECO:0000256" key="6">
    <source>
        <dbReference type="ARBA" id="ARBA00023015"/>
    </source>
</evidence>
<dbReference type="InterPro" id="IPR001909">
    <property type="entry name" value="KRAB"/>
</dbReference>
<evidence type="ECO:0000313" key="14">
    <source>
        <dbReference type="Proteomes" id="UP001652622"/>
    </source>
</evidence>
<feature type="domain" description="C2H2-type" evidence="11">
    <location>
        <begin position="825"/>
        <end position="852"/>
    </location>
</feature>
<feature type="domain" description="C2H2-type" evidence="11">
    <location>
        <begin position="1076"/>
        <end position="1103"/>
    </location>
</feature>
<dbReference type="PROSITE" id="PS50804">
    <property type="entry name" value="SCAN_BOX"/>
    <property type="match status" value="2"/>
</dbReference>
<feature type="domain" description="C2H2-type" evidence="11">
    <location>
        <begin position="1244"/>
        <end position="1271"/>
    </location>
</feature>
<dbReference type="Pfam" id="PF02023">
    <property type="entry name" value="SCAN"/>
    <property type="match status" value="2"/>
</dbReference>
<feature type="domain" description="C2H2-type" evidence="11">
    <location>
        <begin position="937"/>
        <end position="964"/>
    </location>
</feature>
<feature type="domain" description="C2H2-type" evidence="11">
    <location>
        <begin position="1048"/>
        <end position="1075"/>
    </location>
</feature>
<dbReference type="SUPFAM" id="SSF57667">
    <property type="entry name" value="beta-beta-alpha zinc fingers"/>
    <property type="match status" value="14"/>
</dbReference>
<feature type="domain" description="C2H2-type" evidence="11">
    <location>
        <begin position="1356"/>
        <end position="1383"/>
    </location>
</feature>
<dbReference type="PROSITE" id="PS50805">
    <property type="entry name" value="KRAB"/>
    <property type="match status" value="1"/>
</dbReference>
<dbReference type="PANTHER" id="PTHR23235:SF142">
    <property type="entry name" value="ZINC FINGER PROTEIN 384"/>
    <property type="match status" value="1"/>
</dbReference>
<feature type="domain" description="C2H2-type" evidence="11">
    <location>
        <begin position="1216"/>
        <end position="1243"/>
    </location>
</feature>
<name>A0ABM3YVV0_PANGU</name>
<dbReference type="InterPro" id="IPR036051">
    <property type="entry name" value="KRAB_dom_sf"/>
</dbReference>
<evidence type="ECO:0000256" key="7">
    <source>
        <dbReference type="ARBA" id="ARBA00023163"/>
    </source>
</evidence>
<sequence length="1554" mass="176754">MATPRTPGWWCRLSRAPASRGQEPGPQAPWASGAHNSAQPCLPRPRGCCYCACSPWPGCSWWVQEGEAHGCWCLLCQKGYGHSFPSWLVAFPGWRRVDGWQGCFWTGAAASSATIVRRGEAGDRSVESRGAQVLCRWVGAKRSSLEVRAHIQLTLSFGGAGPVTESPTQDRERMASRPLASGGTGKGPSGAQSGIHGEIWARTGQKMLEEGTIVSQVHAWNFRSVQYREDEGPRGLCSRLHYFCSRWLRPEKHTKAQMLDLVVLEQFLALLPLQMESWVRECGAETSSQAVALVEGFLLSQAEEKKEQVELQSFAMEIRDPERKRHPSNLPEELFFRGIPLGDPIQDTSGGKNRRKLTLCFGGLETRIEPPTQDRERMASRPLASGGTGKGPSGAQSGIHGEIWARTGQKMLEEGTIVSQVHAWNFRSVQYREDEGPRGLCSQLHYFCSRWLRPEKHTKAQMLDLVVLEQFLALLPLQMESWVRECGAETSSQAVALVECFLLSQAEEKKEQVELQSFAMEIRDPERKRHPSNLPEELSFRGIPQGDPIQDTSGGKNRRKLTRCSEGAETGIEPPTQESVVSFEEVAVYFSEEEWSQLDPHQRALHWEVMLENYKNVVSLGENENDNKDSGEPIKVFRQGDVMEKPAIQTEFQRQEGNLSTNWNKKSSPSIVGQMQEFIDERGKLKKQYIGKGVRLFKETLDVNGPCPSQAKGPAKDKGKNYSWIFPLSQENGSLESQKSFHMGEKSNKCNEHGNKIVNKRTCRRKKPHKCMECGKVFSQKSALITHQRIHTGEKPYKCLECGKDFRTSNDLASHQRIHTGEKPYKCMECGKDFRTSSNLKCHQRIHTGVKPYKCMECGKGFRQKSALIGHQRIHTGEQPYKCIECGKGFHIHSHLTSHQRIHAGEKPYKCMECGKGFTHHYHLTSHQWIHTREKPYKCMECGKGFTQHYHLTSHQRIHTGEKPYKCMECGKGFRIHNYLICHQRIHTGEKPYKCMECGKGFSQHSKLTSHQRIHTGEKPYKCMECGKGFHNGTLTSHKRIHTGEKPFKCMVCGRGFSQQSNLSSHKRIHTGEKPYKCMECGKTFTQSVQLTCHKTIHTGERPYKCKECGKSFSQPSSLTVHKRIHTGEKPYKCMECGKTFSYSGHLTSHKKIHTGEKPYKCIECGKTFSRNIQLTSHKRIHTGEKPYKCLECGKGFCENWSLTVHKRIHTGEKPYKCMECGKGFSQHSNLTSHKRIHTGEKPYKCLECGKMFIYSSHLTSHKRIHTGEKPYKCMECGKTFTHNIQLTSHKRIHTGEKPYKCMECGKGFSQHGNLTSHKRIHTGEKPFKCMECGKTFTHSSQLIPHKRIHTGEKPYKCMDCGKTFTHSIQLSSHRRIHTGEKPYKCMECGKGFSQHSSLTSHKRIHTGEKPFKCMECGKGFTYSSHLTSHSWIHIGEKPFKCMECGKTFTYSSHLTSHQRIHTGEKPFKCMECGKGFSQRSNLTSHKRIHTGPKPYKSRACGKSYKRRNDLREIHLVKDIQEDEDENDCSVLTLETINQEKRSLETSVDQKKII</sequence>
<evidence type="ECO:0000256" key="10">
    <source>
        <dbReference type="SAM" id="MobiDB-lite"/>
    </source>
</evidence>
<feature type="region of interest" description="Disordered" evidence="10">
    <location>
        <begin position="368"/>
        <end position="399"/>
    </location>
</feature>
<dbReference type="InterPro" id="IPR013087">
    <property type="entry name" value="Znf_C2H2_type"/>
</dbReference>
<feature type="domain" description="C2H2-type" evidence="11">
    <location>
        <begin position="797"/>
        <end position="824"/>
    </location>
</feature>
<feature type="domain" description="C2H2-type" evidence="11">
    <location>
        <begin position="1440"/>
        <end position="1467"/>
    </location>
</feature>
<dbReference type="InterPro" id="IPR038269">
    <property type="entry name" value="SCAN_sf"/>
</dbReference>
<feature type="region of interest" description="Disordered" evidence="10">
    <location>
        <begin position="161"/>
        <end position="195"/>
    </location>
</feature>
<dbReference type="Pfam" id="PF01352">
    <property type="entry name" value="KRAB"/>
    <property type="match status" value="1"/>
</dbReference>
<dbReference type="Pfam" id="PF00096">
    <property type="entry name" value="zf-C2H2"/>
    <property type="match status" value="22"/>
</dbReference>
<evidence type="ECO:0000256" key="5">
    <source>
        <dbReference type="ARBA" id="ARBA00022833"/>
    </source>
</evidence>
<feature type="domain" description="C2H2-type" evidence="11">
    <location>
        <begin position="769"/>
        <end position="796"/>
    </location>
</feature>
<evidence type="ECO:0000256" key="1">
    <source>
        <dbReference type="ARBA" id="ARBA00022553"/>
    </source>
</evidence>
<evidence type="ECO:0000259" key="13">
    <source>
        <dbReference type="PROSITE" id="PS50805"/>
    </source>
</evidence>